<dbReference type="Proteomes" id="UP000004995">
    <property type="component" value="Unassembled WGS sequence"/>
</dbReference>
<dbReference type="EnsemblPlants" id="KQK93290">
    <property type="protein sequence ID" value="KQK93290"/>
    <property type="gene ID" value="SETIT_028566mg"/>
</dbReference>
<sequence length="67" mass="7752">MMQIKYFFFLKEHKLNIFFLEGTQHQLQLVGPGIVINIYVDDSIILSQLGLLAARSLILHSSDKYEL</sequence>
<proteinExistence type="predicted"/>
<keyword evidence="2" id="KW-1185">Reference proteome</keyword>
<dbReference type="AlphaFoldDB" id="K3ZPN6"/>
<evidence type="ECO:0000313" key="2">
    <source>
        <dbReference type="Proteomes" id="UP000004995"/>
    </source>
</evidence>
<dbReference type="HOGENOM" id="CLU_2817315_0_0_1"/>
<reference evidence="1" key="2">
    <citation type="submission" date="2018-08" db="UniProtKB">
        <authorList>
            <consortium name="EnsemblPlants"/>
        </authorList>
    </citation>
    <scope>IDENTIFICATION</scope>
    <source>
        <strain evidence="1">Yugu1</strain>
    </source>
</reference>
<accession>K3ZPN6</accession>
<dbReference type="Gramene" id="KQK93290">
    <property type="protein sequence ID" value="KQK93290"/>
    <property type="gene ID" value="SETIT_028566mg"/>
</dbReference>
<dbReference type="EMBL" id="AGNK02004600">
    <property type="status" value="NOT_ANNOTATED_CDS"/>
    <property type="molecule type" value="Genomic_DNA"/>
</dbReference>
<organism evidence="1 2">
    <name type="scientific">Setaria italica</name>
    <name type="common">Foxtail millet</name>
    <name type="synonym">Panicum italicum</name>
    <dbReference type="NCBI Taxonomy" id="4555"/>
    <lineage>
        <taxon>Eukaryota</taxon>
        <taxon>Viridiplantae</taxon>
        <taxon>Streptophyta</taxon>
        <taxon>Embryophyta</taxon>
        <taxon>Tracheophyta</taxon>
        <taxon>Spermatophyta</taxon>
        <taxon>Magnoliopsida</taxon>
        <taxon>Liliopsida</taxon>
        <taxon>Poales</taxon>
        <taxon>Poaceae</taxon>
        <taxon>PACMAD clade</taxon>
        <taxon>Panicoideae</taxon>
        <taxon>Panicodae</taxon>
        <taxon>Paniceae</taxon>
        <taxon>Cenchrinae</taxon>
        <taxon>Setaria</taxon>
    </lineage>
</organism>
<evidence type="ECO:0000313" key="1">
    <source>
        <dbReference type="EnsemblPlants" id="KQK93290"/>
    </source>
</evidence>
<reference evidence="2" key="1">
    <citation type="journal article" date="2012" name="Nat. Biotechnol.">
        <title>Reference genome sequence of the model plant Setaria.</title>
        <authorList>
            <person name="Bennetzen J.L."/>
            <person name="Schmutz J."/>
            <person name="Wang H."/>
            <person name="Percifield R."/>
            <person name="Hawkins J."/>
            <person name="Pontaroli A.C."/>
            <person name="Estep M."/>
            <person name="Feng L."/>
            <person name="Vaughn J.N."/>
            <person name="Grimwood J."/>
            <person name="Jenkins J."/>
            <person name="Barry K."/>
            <person name="Lindquist E."/>
            <person name="Hellsten U."/>
            <person name="Deshpande S."/>
            <person name="Wang X."/>
            <person name="Wu X."/>
            <person name="Mitros T."/>
            <person name="Triplett J."/>
            <person name="Yang X."/>
            <person name="Ye C.Y."/>
            <person name="Mauro-Herrera M."/>
            <person name="Wang L."/>
            <person name="Li P."/>
            <person name="Sharma M."/>
            <person name="Sharma R."/>
            <person name="Ronald P.C."/>
            <person name="Panaud O."/>
            <person name="Kellogg E.A."/>
            <person name="Brutnell T.P."/>
            <person name="Doust A.N."/>
            <person name="Tuskan G.A."/>
            <person name="Rokhsar D."/>
            <person name="Devos K.M."/>
        </authorList>
    </citation>
    <scope>NUCLEOTIDE SEQUENCE [LARGE SCALE GENOMIC DNA]</scope>
    <source>
        <strain evidence="2">cv. Yugu1</strain>
    </source>
</reference>
<name>K3ZPN6_SETIT</name>
<protein>
    <submittedName>
        <fullName evidence="1">Uncharacterized protein</fullName>
    </submittedName>
</protein>
<dbReference type="InParanoid" id="K3ZPN6"/>